<keyword evidence="2" id="KW-1185">Reference proteome</keyword>
<dbReference type="EMBL" id="MU157855">
    <property type="protein sequence ID" value="KAF9528132.1"/>
    <property type="molecule type" value="Genomic_DNA"/>
</dbReference>
<dbReference type="SUPFAM" id="SSF52833">
    <property type="entry name" value="Thioredoxin-like"/>
    <property type="match status" value="1"/>
</dbReference>
<dbReference type="OrthoDB" id="40334at2759"/>
<dbReference type="PANTHER" id="PTHR28630">
    <property type="match status" value="1"/>
</dbReference>
<dbReference type="PANTHER" id="PTHR28630:SF3">
    <property type="entry name" value="PEROXIREDOXIN-LIKE 2C"/>
    <property type="match status" value="1"/>
</dbReference>
<accession>A0A9P6EFU5</accession>
<evidence type="ECO:0000313" key="2">
    <source>
        <dbReference type="Proteomes" id="UP000807306"/>
    </source>
</evidence>
<proteinExistence type="predicted"/>
<organism evidence="1 2">
    <name type="scientific">Crepidotus variabilis</name>
    <dbReference type="NCBI Taxonomy" id="179855"/>
    <lineage>
        <taxon>Eukaryota</taxon>
        <taxon>Fungi</taxon>
        <taxon>Dikarya</taxon>
        <taxon>Basidiomycota</taxon>
        <taxon>Agaricomycotina</taxon>
        <taxon>Agaricomycetes</taxon>
        <taxon>Agaricomycetidae</taxon>
        <taxon>Agaricales</taxon>
        <taxon>Agaricineae</taxon>
        <taxon>Crepidotaceae</taxon>
        <taxon>Crepidotus</taxon>
    </lineage>
</organism>
<protein>
    <submittedName>
        <fullName evidence="1">Uncharacterized protein</fullName>
    </submittedName>
</protein>
<evidence type="ECO:0000313" key="1">
    <source>
        <dbReference type="EMBL" id="KAF9528132.1"/>
    </source>
</evidence>
<reference evidence="1" key="1">
    <citation type="submission" date="2020-11" db="EMBL/GenBank/DDBJ databases">
        <authorList>
            <consortium name="DOE Joint Genome Institute"/>
            <person name="Ahrendt S."/>
            <person name="Riley R."/>
            <person name="Andreopoulos W."/>
            <person name="Labutti K."/>
            <person name="Pangilinan J."/>
            <person name="Ruiz-Duenas F.J."/>
            <person name="Barrasa J.M."/>
            <person name="Sanchez-Garcia M."/>
            <person name="Camarero S."/>
            <person name="Miyauchi S."/>
            <person name="Serrano A."/>
            <person name="Linde D."/>
            <person name="Babiker R."/>
            <person name="Drula E."/>
            <person name="Ayuso-Fernandez I."/>
            <person name="Pacheco R."/>
            <person name="Padilla G."/>
            <person name="Ferreira P."/>
            <person name="Barriuso J."/>
            <person name="Kellner H."/>
            <person name="Castanera R."/>
            <person name="Alfaro M."/>
            <person name="Ramirez L."/>
            <person name="Pisabarro A.G."/>
            <person name="Kuo A."/>
            <person name="Tritt A."/>
            <person name="Lipzen A."/>
            <person name="He G."/>
            <person name="Yan M."/>
            <person name="Ng V."/>
            <person name="Cullen D."/>
            <person name="Martin F."/>
            <person name="Rosso M.-N."/>
            <person name="Henrissat B."/>
            <person name="Hibbett D."/>
            <person name="Martinez A.T."/>
            <person name="Grigoriev I.V."/>
        </authorList>
    </citation>
    <scope>NUCLEOTIDE SEQUENCE</scope>
    <source>
        <strain evidence="1">CBS 506.95</strain>
    </source>
</reference>
<dbReference type="AlphaFoldDB" id="A0A9P6EFU5"/>
<dbReference type="InterPro" id="IPR032801">
    <property type="entry name" value="PXL2A/B/C"/>
</dbReference>
<dbReference type="Gene3D" id="3.40.30.10">
    <property type="entry name" value="Glutaredoxin"/>
    <property type="match status" value="1"/>
</dbReference>
<comment type="caution">
    <text evidence="1">The sequence shown here is derived from an EMBL/GenBank/DDBJ whole genome shotgun (WGS) entry which is preliminary data.</text>
</comment>
<name>A0A9P6EFU5_9AGAR</name>
<sequence>MTITTPATGSSSLDEATVREIAALKVLNSKQEEVIFGSIFEHQRTLVIFVRHFFCGSCQAYVTQLCNLVPQENLDKSGIRVVLIGSGGPEVFDYYREATGFRGDIYTNPTTELYRALRMTITTQTTPEDQTRKSYLTSSKLGNALGSIWVRFYVVEKSYGGIMLTNNAGGYQKSVSGYEDWECLSKWW</sequence>
<dbReference type="Pfam" id="PF13911">
    <property type="entry name" value="AhpC-TSA_2"/>
    <property type="match status" value="1"/>
</dbReference>
<dbReference type="InterPro" id="IPR036249">
    <property type="entry name" value="Thioredoxin-like_sf"/>
</dbReference>
<dbReference type="Proteomes" id="UP000807306">
    <property type="component" value="Unassembled WGS sequence"/>
</dbReference>
<gene>
    <name evidence="1" type="ORF">CPB83DRAFT_854955</name>
</gene>